<reference evidence="2 3" key="1">
    <citation type="submission" date="2016-10" db="EMBL/GenBank/DDBJ databases">
        <authorList>
            <person name="de Groot N.N."/>
        </authorList>
    </citation>
    <scope>NUCLEOTIDE SEQUENCE [LARGE SCALE GENOMIC DNA]</scope>
    <source>
        <strain evidence="2 3">DSM 23310</strain>
    </source>
</reference>
<organism evidence="2 3">
    <name type="scientific">Tepidimicrobium xylanilyticum</name>
    <dbReference type="NCBI Taxonomy" id="1123352"/>
    <lineage>
        <taxon>Bacteria</taxon>
        <taxon>Bacillati</taxon>
        <taxon>Bacillota</taxon>
        <taxon>Tissierellia</taxon>
        <taxon>Tissierellales</taxon>
        <taxon>Tepidimicrobiaceae</taxon>
        <taxon>Tepidimicrobium</taxon>
    </lineage>
</organism>
<gene>
    <name evidence="2" type="ORF">SAMN05660923_03040</name>
</gene>
<dbReference type="AlphaFoldDB" id="A0A1H3F276"/>
<evidence type="ECO:0000313" key="3">
    <source>
        <dbReference type="Proteomes" id="UP000198828"/>
    </source>
</evidence>
<dbReference type="RefSeq" id="WP_200773816.1">
    <property type="nucleotide sequence ID" value="NZ_FNNG01000026.1"/>
</dbReference>
<evidence type="ECO:0000313" key="2">
    <source>
        <dbReference type="EMBL" id="SDX84980.1"/>
    </source>
</evidence>
<dbReference type="EMBL" id="FNNG01000026">
    <property type="protein sequence ID" value="SDX84980.1"/>
    <property type="molecule type" value="Genomic_DNA"/>
</dbReference>
<protein>
    <submittedName>
        <fullName evidence="2">Uncharacterized protein</fullName>
    </submittedName>
</protein>
<accession>A0A1H3F276</accession>
<evidence type="ECO:0000256" key="1">
    <source>
        <dbReference type="SAM" id="Coils"/>
    </source>
</evidence>
<proteinExistence type="predicted"/>
<sequence>MNRPSNKYWQNRFEILTESLLNKADRHYAELIQEYEKALLRIQREIEQFYAKFATDNKITLAEARRLLTAKELKEFHWTIEEFIEKAIESSLDQRWVKELNNASVRVRISRLESLEYQIRQQIELLSAKRLEGLTELSKNITEEGYYRTIYEIQKGFGVGDTFGILDTGLIESIITKPWAPDGSNFSSRIWKDKNLLMNELQKSLIQSFIRGEAPDKAIKHIVDTMNVSKKAAGRL</sequence>
<dbReference type="Proteomes" id="UP000198828">
    <property type="component" value="Unassembled WGS sequence"/>
</dbReference>
<name>A0A1H3F276_9FIRM</name>
<feature type="non-terminal residue" evidence="2">
    <location>
        <position position="236"/>
    </location>
</feature>
<keyword evidence="3" id="KW-1185">Reference proteome</keyword>
<keyword evidence="1" id="KW-0175">Coiled coil</keyword>
<feature type="coiled-coil region" evidence="1">
    <location>
        <begin position="21"/>
        <end position="52"/>
    </location>
</feature>